<name>A0A5N5EHD3_9ACTN</name>
<evidence type="ECO:0000313" key="2">
    <source>
        <dbReference type="Proteomes" id="UP000326907"/>
    </source>
</evidence>
<dbReference type="RefSeq" id="WP_151511972.1">
    <property type="nucleotide sequence ID" value="NZ_VYUA01000022.1"/>
</dbReference>
<comment type="caution">
    <text evidence="1">The sequence shown here is derived from an EMBL/GenBank/DDBJ whole genome shotgun (WGS) entry which is preliminary data.</text>
</comment>
<evidence type="ECO:0000313" key="1">
    <source>
        <dbReference type="EMBL" id="KAB2590165.1"/>
    </source>
</evidence>
<sequence length="75" mass="8127">MSEPTPRKPTRKPVRLCVRCCLVTDAPVVVAEVHQNSGPGWNMYACPKCAPHFPPVPDVIDLFPSGRGGDRDGAE</sequence>
<organism evidence="1 2">
    <name type="scientific">Streptomyces arboris</name>
    <dbReference type="NCBI Taxonomy" id="2600619"/>
    <lineage>
        <taxon>Bacteria</taxon>
        <taxon>Bacillati</taxon>
        <taxon>Actinomycetota</taxon>
        <taxon>Actinomycetes</taxon>
        <taxon>Kitasatosporales</taxon>
        <taxon>Streptomycetaceae</taxon>
        <taxon>Streptomyces</taxon>
    </lineage>
</organism>
<accession>A0A5N5EHD3</accession>
<dbReference type="Proteomes" id="UP000326907">
    <property type="component" value="Unassembled WGS sequence"/>
</dbReference>
<reference evidence="1 2" key="1">
    <citation type="submission" date="2019-09" db="EMBL/GenBank/DDBJ databases">
        <authorList>
            <person name="Liu P."/>
        </authorList>
    </citation>
    <scope>NUCLEOTIDE SEQUENCE [LARGE SCALE GENOMIC DNA]</scope>
    <source>
        <strain evidence="1 2">TRM68085</strain>
    </source>
</reference>
<proteinExistence type="predicted"/>
<keyword evidence="2" id="KW-1185">Reference proteome</keyword>
<gene>
    <name evidence="1" type="ORF">F5983_22750</name>
</gene>
<dbReference type="AlphaFoldDB" id="A0A5N5EHD3"/>
<protein>
    <submittedName>
        <fullName evidence="1">Uncharacterized protein</fullName>
    </submittedName>
</protein>
<dbReference type="EMBL" id="VYUA01000022">
    <property type="protein sequence ID" value="KAB2590165.1"/>
    <property type="molecule type" value="Genomic_DNA"/>
</dbReference>